<evidence type="ECO:0000313" key="5">
    <source>
        <dbReference type="Proteomes" id="UP000694392"/>
    </source>
</evidence>
<dbReference type="InterPro" id="IPR002125">
    <property type="entry name" value="CMP_dCMP_dom"/>
</dbReference>
<sequence length="128" mass="14353">CEVLKNCHQPMLILESEQIQRLLQACHEAKKLAYCPYSKFPVGAALLTCDGEIISGCNVENAVYPMSTCAERTAILKAVSDGYMKFRAMAIFGKDWDVYMTKPDGTYIMKTLHELLPLSFGPEDLQKL</sequence>
<reference evidence="4" key="1">
    <citation type="submission" date="2025-08" db="UniProtKB">
        <authorList>
            <consortium name="Ensembl"/>
        </authorList>
    </citation>
    <scope>IDENTIFICATION</scope>
</reference>
<dbReference type="GO" id="GO:0001882">
    <property type="term" value="F:nucleoside binding"/>
    <property type="evidence" value="ECO:0007669"/>
    <property type="project" value="Ensembl"/>
</dbReference>
<dbReference type="GO" id="GO:0005829">
    <property type="term" value="C:cytosol"/>
    <property type="evidence" value="ECO:0007669"/>
    <property type="project" value="Ensembl"/>
</dbReference>
<dbReference type="PANTHER" id="PTHR11644">
    <property type="entry name" value="CYTIDINE DEAMINASE"/>
    <property type="match status" value="1"/>
</dbReference>
<feature type="domain" description="CMP/dCMP-type deaminase" evidence="3">
    <location>
        <begin position="17"/>
        <end position="128"/>
    </location>
</feature>
<dbReference type="Gene3D" id="3.40.140.10">
    <property type="entry name" value="Cytidine Deaminase, domain 2"/>
    <property type="match status" value="2"/>
</dbReference>
<keyword evidence="5" id="KW-1185">Reference proteome</keyword>
<evidence type="ECO:0000313" key="4">
    <source>
        <dbReference type="Ensembl" id="ENSSPUP00000022164.1"/>
    </source>
</evidence>
<dbReference type="CDD" id="cd01283">
    <property type="entry name" value="cytidine_deaminase"/>
    <property type="match status" value="1"/>
</dbReference>
<evidence type="ECO:0000259" key="3">
    <source>
        <dbReference type="PROSITE" id="PS51747"/>
    </source>
</evidence>
<comment type="similarity">
    <text evidence="2">Belongs to the cytidine and deoxycytidylate deaminase family.</text>
</comment>
<evidence type="ECO:0000256" key="1">
    <source>
        <dbReference type="ARBA" id="ARBA00001947"/>
    </source>
</evidence>
<dbReference type="PROSITE" id="PS51747">
    <property type="entry name" value="CYT_DCMP_DEAMINASES_2"/>
    <property type="match status" value="1"/>
</dbReference>
<dbReference type="SUPFAM" id="SSF53927">
    <property type="entry name" value="Cytidine deaminase-like"/>
    <property type="match status" value="1"/>
</dbReference>
<gene>
    <name evidence="4" type="primary">CDA</name>
</gene>
<dbReference type="InterPro" id="IPR050202">
    <property type="entry name" value="Cyt/Deoxycyt_deaminase"/>
</dbReference>
<dbReference type="InterPro" id="IPR016193">
    <property type="entry name" value="Cytidine_deaminase-like"/>
</dbReference>
<organism evidence="4 5">
    <name type="scientific">Sphenodon punctatus</name>
    <name type="common">Tuatara</name>
    <name type="synonym">Hatteria punctata</name>
    <dbReference type="NCBI Taxonomy" id="8508"/>
    <lineage>
        <taxon>Eukaryota</taxon>
        <taxon>Metazoa</taxon>
        <taxon>Chordata</taxon>
        <taxon>Craniata</taxon>
        <taxon>Vertebrata</taxon>
        <taxon>Euteleostomi</taxon>
        <taxon>Lepidosauria</taxon>
        <taxon>Sphenodontia</taxon>
        <taxon>Sphenodontidae</taxon>
        <taxon>Sphenodon</taxon>
    </lineage>
</organism>
<dbReference type="NCBIfam" id="NF004064">
    <property type="entry name" value="PRK05578.1"/>
    <property type="match status" value="1"/>
</dbReference>
<dbReference type="Pfam" id="PF00383">
    <property type="entry name" value="dCMP_cyt_deam_1"/>
    <property type="match status" value="1"/>
</dbReference>
<protein>
    <submittedName>
        <fullName evidence="4">Cytidine deaminase</fullName>
    </submittedName>
</protein>
<dbReference type="GO" id="GO:0044206">
    <property type="term" value="P:UMP salvage"/>
    <property type="evidence" value="ECO:0007669"/>
    <property type="project" value="Ensembl"/>
</dbReference>
<dbReference type="Proteomes" id="UP000694392">
    <property type="component" value="Unplaced"/>
</dbReference>
<dbReference type="GeneTree" id="ENSGT00390000000911"/>
<reference evidence="4" key="2">
    <citation type="submission" date="2025-09" db="UniProtKB">
        <authorList>
            <consortium name="Ensembl"/>
        </authorList>
    </citation>
    <scope>IDENTIFICATION</scope>
</reference>
<dbReference type="GO" id="GO:0004126">
    <property type="term" value="F:cytidine deaminase activity"/>
    <property type="evidence" value="ECO:0007669"/>
    <property type="project" value="Ensembl"/>
</dbReference>
<dbReference type="PANTHER" id="PTHR11644:SF2">
    <property type="entry name" value="CYTIDINE DEAMINASE"/>
    <property type="match status" value="1"/>
</dbReference>
<dbReference type="Ensembl" id="ENSSPUT00000023617.1">
    <property type="protein sequence ID" value="ENSSPUP00000022164.1"/>
    <property type="gene ID" value="ENSSPUG00000017006.1"/>
</dbReference>
<dbReference type="GO" id="GO:0042803">
    <property type="term" value="F:protein homodimerization activity"/>
    <property type="evidence" value="ECO:0007669"/>
    <property type="project" value="Ensembl"/>
</dbReference>
<proteinExistence type="inferred from homology"/>
<dbReference type="AlphaFoldDB" id="A0A8D0HHQ5"/>
<dbReference type="GO" id="GO:0008270">
    <property type="term" value="F:zinc ion binding"/>
    <property type="evidence" value="ECO:0007669"/>
    <property type="project" value="Ensembl"/>
</dbReference>
<evidence type="ECO:0000256" key="2">
    <source>
        <dbReference type="ARBA" id="ARBA00006576"/>
    </source>
</evidence>
<accession>A0A8D0HHQ5</accession>
<comment type="cofactor">
    <cofactor evidence="1">
        <name>Zn(2+)</name>
        <dbReference type="ChEBI" id="CHEBI:29105"/>
    </cofactor>
</comment>
<name>A0A8D0HHQ5_SPHPU</name>